<evidence type="ECO:0000313" key="4">
    <source>
        <dbReference type="EMBL" id="MEL0617614.1"/>
    </source>
</evidence>
<evidence type="ECO:0000256" key="2">
    <source>
        <dbReference type="ARBA" id="ARBA00022839"/>
    </source>
</evidence>
<dbReference type="EMBL" id="JBAKAP010000013">
    <property type="protein sequence ID" value="MEL0617614.1"/>
    <property type="molecule type" value="Genomic_DNA"/>
</dbReference>
<gene>
    <name evidence="4" type="ORF">V6243_12330</name>
</gene>
<dbReference type="NCBIfam" id="NF006601">
    <property type="entry name" value="PRK09145.1"/>
    <property type="match status" value="1"/>
</dbReference>
<dbReference type="InterPro" id="IPR012337">
    <property type="entry name" value="RNaseH-like_sf"/>
</dbReference>
<dbReference type="CDD" id="cd06127">
    <property type="entry name" value="DEDDh"/>
    <property type="match status" value="1"/>
</dbReference>
<feature type="domain" description="Exonuclease" evidence="3">
    <location>
        <begin position="34"/>
        <end position="207"/>
    </location>
</feature>
<dbReference type="SMART" id="SM00479">
    <property type="entry name" value="EXOIII"/>
    <property type="match status" value="1"/>
</dbReference>
<dbReference type="InterPro" id="IPR036397">
    <property type="entry name" value="RNaseH_sf"/>
</dbReference>
<keyword evidence="1" id="KW-0540">Nuclease</keyword>
<sequence length="218" mass="24469">MFQQLRRAADRRRHGHGEFAELFRPWHASEHEGERVALDCETTSLDVERAELVSLAAVRFDARRVRTASALSLQLQCPEGLRGDSIRIHRLRGIDLHGGEALGDALHQLLAFIGNRPLVGWCIDFDVAVINRHLRPRFGFDLPNLRHDLARDYLKRCRHAQPEAAPDLRFEAMAEALQVPVIGRHTALGDAVTSAMMAQRLMLPVTQVVPRHDACSGS</sequence>
<keyword evidence="5" id="KW-1185">Reference proteome</keyword>
<dbReference type="Proteomes" id="UP001378242">
    <property type="component" value="Unassembled WGS sequence"/>
</dbReference>
<protein>
    <submittedName>
        <fullName evidence="4">3'-5' exonuclease</fullName>
    </submittedName>
</protein>
<dbReference type="SUPFAM" id="SSF53098">
    <property type="entry name" value="Ribonuclease H-like"/>
    <property type="match status" value="1"/>
</dbReference>
<dbReference type="InterPro" id="IPR013520">
    <property type="entry name" value="Ribonucl_H"/>
</dbReference>
<reference evidence="4 5" key="1">
    <citation type="submission" date="2024-02" db="EMBL/GenBank/DDBJ databases">
        <title>Bacteria isolated from the canopy kelp, Nereocystis luetkeana.</title>
        <authorList>
            <person name="Pfister C.A."/>
            <person name="Younker I.T."/>
            <person name="Light S.H."/>
        </authorList>
    </citation>
    <scope>NUCLEOTIDE SEQUENCE [LARGE SCALE GENOMIC DNA]</scope>
    <source>
        <strain evidence="4 5">TI.5.07</strain>
    </source>
</reference>
<evidence type="ECO:0000259" key="3">
    <source>
        <dbReference type="SMART" id="SM00479"/>
    </source>
</evidence>
<evidence type="ECO:0000313" key="5">
    <source>
        <dbReference type="Proteomes" id="UP001378242"/>
    </source>
</evidence>
<dbReference type="RefSeq" id="WP_077380118.1">
    <property type="nucleotide sequence ID" value="NZ_BJOH01000011.1"/>
</dbReference>
<dbReference type="Pfam" id="PF00929">
    <property type="entry name" value="RNase_T"/>
    <property type="match status" value="1"/>
</dbReference>
<keyword evidence="2 4" id="KW-0378">Hydrolase</keyword>
<comment type="caution">
    <text evidence="4">The sequence shown here is derived from an EMBL/GenBank/DDBJ whole genome shotgun (WGS) entry which is preliminary data.</text>
</comment>
<accession>A0ABU9GGK7</accession>
<keyword evidence="2 4" id="KW-0269">Exonuclease</keyword>
<dbReference type="Gene3D" id="3.30.420.10">
    <property type="entry name" value="Ribonuclease H-like superfamily/Ribonuclease H"/>
    <property type="match status" value="1"/>
</dbReference>
<proteinExistence type="predicted"/>
<name>A0ABU9GGK7_COBMA</name>
<organism evidence="4 5">
    <name type="scientific">Cobetia marina</name>
    <name type="common">Deleya marina</name>
    <dbReference type="NCBI Taxonomy" id="28258"/>
    <lineage>
        <taxon>Bacteria</taxon>
        <taxon>Pseudomonadati</taxon>
        <taxon>Pseudomonadota</taxon>
        <taxon>Gammaproteobacteria</taxon>
        <taxon>Oceanospirillales</taxon>
        <taxon>Halomonadaceae</taxon>
        <taxon>Cobetia</taxon>
    </lineage>
</organism>
<dbReference type="GO" id="GO:0004527">
    <property type="term" value="F:exonuclease activity"/>
    <property type="evidence" value="ECO:0007669"/>
    <property type="project" value="UniProtKB-KW"/>
</dbReference>
<evidence type="ECO:0000256" key="1">
    <source>
        <dbReference type="ARBA" id="ARBA00022722"/>
    </source>
</evidence>
<dbReference type="GeneID" id="43176698"/>